<dbReference type="STRING" id="498211.CJA_2949"/>
<dbReference type="HOGENOM" id="CLU_2715009_0_0_6"/>
<protein>
    <submittedName>
        <fullName evidence="1">Uncharacterized protein</fullName>
    </submittedName>
</protein>
<dbReference type="KEGG" id="cja:CJA_2949"/>
<proteinExistence type="predicted"/>
<accession>B3PCP0</accession>
<dbReference type="EMBL" id="CP000934">
    <property type="protein sequence ID" value="ACE85714.1"/>
    <property type="molecule type" value="Genomic_DNA"/>
</dbReference>
<sequence>MAALSPLLLRIFRDLTPMVFEGVTGHGFISKNTQSSSFDINLNRVYTLVTSCPTNHDDASAGWDCLQVLPPC</sequence>
<gene>
    <name evidence="1" type="ordered locus">CJA_2949</name>
</gene>
<keyword evidence="2" id="KW-1185">Reference proteome</keyword>
<evidence type="ECO:0000313" key="2">
    <source>
        <dbReference type="Proteomes" id="UP000001036"/>
    </source>
</evidence>
<reference evidence="1 2" key="1">
    <citation type="journal article" date="2008" name="J. Bacteriol.">
        <title>Insights into plant cell wall degradation from the genome sequence of the soil bacterium Cellvibrio japonicus.</title>
        <authorList>
            <person name="Deboy R.T."/>
            <person name="Mongodin E.F."/>
            <person name="Fouts D.E."/>
            <person name="Tailford L.E."/>
            <person name="Khouri H."/>
            <person name="Emerson J.B."/>
            <person name="Mohamoud Y."/>
            <person name="Watkins K."/>
            <person name="Henrissat B."/>
            <person name="Gilbert H.J."/>
            <person name="Nelson K.E."/>
        </authorList>
    </citation>
    <scope>NUCLEOTIDE SEQUENCE [LARGE SCALE GENOMIC DNA]</scope>
    <source>
        <strain evidence="1 2">Ueda107</strain>
    </source>
</reference>
<organism evidence="1 2">
    <name type="scientific">Cellvibrio japonicus (strain Ueda107)</name>
    <name type="common">Pseudomonas fluorescens subsp. cellulosa</name>
    <dbReference type="NCBI Taxonomy" id="498211"/>
    <lineage>
        <taxon>Bacteria</taxon>
        <taxon>Pseudomonadati</taxon>
        <taxon>Pseudomonadota</taxon>
        <taxon>Gammaproteobacteria</taxon>
        <taxon>Cellvibrionales</taxon>
        <taxon>Cellvibrionaceae</taxon>
        <taxon>Cellvibrio</taxon>
    </lineage>
</organism>
<name>B3PCP0_CELJU</name>
<evidence type="ECO:0000313" key="1">
    <source>
        <dbReference type="EMBL" id="ACE85714.1"/>
    </source>
</evidence>
<dbReference type="Proteomes" id="UP000001036">
    <property type="component" value="Chromosome"/>
</dbReference>
<dbReference type="AlphaFoldDB" id="B3PCP0"/>